<evidence type="ECO:0000256" key="1">
    <source>
        <dbReference type="ARBA" id="ARBA00009744"/>
    </source>
</evidence>
<keyword evidence="4" id="KW-1185">Reference proteome</keyword>
<dbReference type="Proteomes" id="UP000283530">
    <property type="component" value="Unassembled WGS sequence"/>
</dbReference>
<dbReference type="GO" id="GO:0038023">
    <property type="term" value="F:signaling receptor activity"/>
    <property type="evidence" value="ECO:0007669"/>
    <property type="project" value="InterPro"/>
</dbReference>
<protein>
    <submittedName>
        <fullName evidence="3">MLP-like protein 423</fullName>
    </submittedName>
</protein>
<comment type="similarity">
    <text evidence="1">Belongs to the BetVI family.</text>
</comment>
<dbReference type="GO" id="GO:0010427">
    <property type="term" value="F:abscisic acid binding"/>
    <property type="evidence" value="ECO:0007669"/>
    <property type="project" value="InterPro"/>
</dbReference>
<dbReference type="PRINTS" id="PR00634">
    <property type="entry name" value="BETALLERGEN"/>
</dbReference>
<name>A0A443NVN3_9MAGN</name>
<proteinExistence type="inferred from homology"/>
<dbReference type="GO" id="GO:0009738">
    <property type="term" value="P:abscisic acid-activated signaling pathway"/>
    <property type="evidence" value="ECO:0007669"/>
    <property type="project" value="InterPro"/>
</dbReference>
<gene>
    <name evidence="3" type="ORF">CKAN_01128800</name>
</gene>
<dbReference type="SMART" id="SM01037">
    <property type="entry name" value="Bet_v_1"/>
    <property type="match status" value="1"/>
</dbReference>
<dbReference type="GO" id="GO:0004864">
    <property type="term" value="F:protein phosphatase inhibitor activity"/>
    <property type="evidence" value="ECO:0007669"/>
    <property type="project" value="InterPro"/>
</dbReference>
<dbReference type="GO" id="GO:0006952">
    <property type="term" value="P:defense response"/>
    <property type="evidence" value="ECO:0007669"/>
    <property type="project" value="InterPro"/>
</dbReference>
<comment type="caution">
    <text evidence="3">The sequence shown here is derived from an EMBL/GenBank/DDBJ whole genome shotgun (WGS) entry which is preliminary data.</text>
</comment>
<organism evidence="3 4">
    <name type="scientific">Cinnamomum micranthum f. kanehirae</name>
    <dbReference type="NCBI Taxonomy" id="337451"/>
    <lineage>
        <taxon>Eukaryota</taxon>
        <taxon>Viridiplantae</taxon>
        <taxon>Streptophyta</taxon>
        <taxon>Embryophyta</taxon>
        <taxon>Tracheophyta</taxon>
        <taxon>Spermatophyta</taxon>
        <taxon>Magnoliopsida</taxon>
        <taxon>Magnoliidae</taxon>
        <taxon>Laurales</taxon>
        <taxon>Lauraceae</taxon>
        <taxon>Cinnamomum</taxon>
    </lineage>
</organism>
<reference evidence="3 4" key="1">
    <citation type="journal article" date="2019" name="Nat. Plants">
        <title>Stout camphor tree genome fills gaps in understanding of flowering plant genome evolution.</title>
        <authorList>
            <person name="Chaw S.M."/>
            <person name="Liu Y.C."/>
            <person name="Wu Y.W."/>
            <person name="Wang H.Y."/>
            <person name="Lin C.I."/>
            <person name="Wu C.S."/>
            <person name="Ke H.M."/>
            <person name="Chang L.Y."/>
            <person name="Hsu C.Y."/>
            <person name="Yang H.T."/>
            <person name="Sudianto E."/>
            <person name="Hsu M.H."/>
            <person name="Wu K.P."/>
            <person name="Wang L.N."/>
            <person name="Leebens-Mack J.H."/>
            <person name="Tsai I.J."/>
        </authorList>
    </citation>
    <scope>NUCLEOTIDE SEQUENCE [LARGE SCALE GENOMIC DNA]</scope>
    <source>
        <strain evidence="4">cv. Chaw 1501</strain>
        <tissue evidence="3">Young leaves</tissue>
    </source>
</reference>
<dbReference type="InterPro" id="IPR023393">
    <property type="entry name" value="START-like_dom_sf"/>
</dbReference>
<dbReference type="PANTHER" id="PTHR31907">
    <property type="entry name" value="MLP-LIKE PROTEIN 423"/>
    <property type="match status" value="1"/>
</dbReference>
<dbReference type="FunFam" id="3.30.530.20:FF:000007">
    <property type="entry name" value="Major pollen allergen Bet v 1-A"/>
    <property type="match status" value="1"/>
</dbReference>
<dbReference type="CDD" id="cd07816">
    <property type="entry name" value="Bet_v1-like"/>
    <property type="match status" value="1"/>
</dbReference>
<evidence type="ECO:0000313" key="3">
    <source>
        <dbReference type="EMBL" id="RWR82564.1"/>
    </source>
</evidence>
<dbReference type="EMBL" id="QPKB01000004">
    <property type="protein sequence ID" value="RWR82564.1"/>
    <property type="molecule type" value="Genomic_DNA"/>
</dbReference>
<dbReference type="AlphaFoldDB" id="A0A443NVN3"/>
<sequence length="152" mass="17025">MAFTGKLETEEEIKSSAQKFWGAMKDNTDLLGKILPEVFKSIEVTEGDGKSVGSIRHIKYAEGVPISYSSERIETVDEANMIVSYSVIEGDIMAGFYNKMKATAQVIPKGNGSILKWFLEFEKANEEVPDPYVIMEFVIKTFHDIDAYLLNA</sequence>
<evidence type="ECO:0000313" key="4">
    <source>
        <dbReference type="Proteomes" id="UP000283530"/>
    </source>
</evidence>
<dbReference type="OrthoDB" id="1072116at2759"/>
<dbReference type="InterPro" id="IPR000916">
    <property type="entry name" value="Bet_v_I/MLP"/>
</dbReference>
<dbReference type="SUPFAM" id="SSF55961">
    <property type="entry name" value="Bet v1-like"/>
    <property type="match status" value="1"/>
</dbReference>
<dbReference type="InterPro" id="IPR051761">
    <property type="entry name" value="MLP-like_ligand-binding"/>
</dbReference>
<dbReference type="InterPro" id="IPR024949">
    <property type="entry name" value="Bet_v_I_allergen"/>
</dbReference>
<dbReference type="Gene3D" id="3.30.530.20">
    <property type="match status" value="1"/>
</dbReference>
<evidence type="ECO:0000259" key="2">
    <source>
        <dbReference type="SMART" id="SM01037"/>
    </source>
</evidence>
<accession>A0A443NVN3</accession>
<dbReference type="Pfam" id="PF00407">
    <property type="entry name" value="Bet_v_1"/>
    <property type="match status" value="1"/>
</dbReference>
<feature type="domain" description="Bet v I/Major latex protein" evidence="2">
    <location>
        <begin position="2"/>
        <end position="152"/>
    </location>
</feature>